<dbReference type="GeneID" id="10326976"/>
<sequence>MFIVILYSISSCICYNLCDTNISGTVPIAGAAPAAVV</sequence>
<evidence type="ECO:0000313" key="2">
    <source>
        <dbReference type="Proteomes" id="UP000006530"/>
    </source>
</evidence>
<dbReference type="Proteomes" id="UP000006530">
    <property type="component" value="Segment"/>
</dbReference>
<proteinExistence type="predicted"/>
<name>E3SMP4_9CAUD</name>
<evidence type="ECO:0000313" key="1">
    <source>
        <dbReference type="EMBL" id="ADO98687.1"/>
    </source>
</evidence>
<dbReference type="KEGG" id="vg:10326976"/>
<organism evidence="1 2">
    <name type="scientific">Prochlorococcus phage P-HM1</name>
    <dbReference type="NCBI Taxonomy" id="445700"/>
    <lineage>
        <taxon>Viruses</taxon>
        <taxon>Duplodnaviria</taxon>
        <taxon>Heunggongvirae</taxon>
        <taxon>Uroviricota</taxon>
        <taxon>Caudoviricetes</taxon>
        <taxon>Eurybiavirus</taxon>
        <taxon>Eurybiavirus PHM2</taxon>
    </lineage>
</organism>
<protein>
    <submittedName>
        <fullName evidence="1">Uncharacterized protein</fullName>
    </submittedName>
</protein>
<accession>E3SMP4</accession>
<dbReference type="RefSeq" id="YP_004322488.1">
    <property type="nucleotide sequence ID" value="NC_015280.1"/>
</dbReference>
<gene>
    <name evidence="1" type="ORF">PHM1_063</name>
</gene>
<dbReference type="EMBL" id="GU071101">
    <property type="protein sequence ID" value="ADO98687.1"/>
    <property type="molecule type" value="Genomic_DNA"/>
</dbReference>
<keyword evidence="2" id="KW-1185">Reference proteome</keyword>
<reference evidence="1 2" key="1">
    <citation type="journal article" date="2010" name="Environ. Microbiol.">
        <title>Genomic analysis of oceanic cyanobacterial myoviruses compared with T4-like myoviruses from diverse hosts and environments.</title>
        <authorList>
            <person name="Sullivan M.B."/>
            <person name="Huang K.H."/>
            <person name="Ignacio-Espinoza J.C."/>
            <person name="Berlin A.M."/>
            <person name="Kelly L."/>
            <person name="Weigele P.R."/>
            <person name="DeFrancesco A.S."/>
            <person name="Kern S.E."/>
            <person name="Thompson L.R."/>
            <person name="Young S."/>
            <person name="Yandava C."/>
            <person name="Fu R."/>
            <person name="Krastins B."/>
            <person name="Chase M."/>
            <person name="Sarracino D."/>
            <person name="Osburne M.S."/>
            <person name="Henn M.R."/>
            <person name="Chisholm S.W."/>
        </authorList>
    </citation>
    <scope>NUCLEOTIDE SEQUENCE [LARGE SCALE GENOMIC DNA]</scope>
    <source>
        <strain evidence="1">M4-247</strain>
    </source>
</reference>